<organism evidence="4 5">
    <name type="scientific">Ephemerocybe angulata</name>
    <dbReference type="NCBI Taxonomy" id="980116"/>
    <lineage>
        <taxon>Eukaryota</taxon>
        <taxon>Fungi</taxon>
        <taxon>Dikarya</taxon>
        <taxon>Basidiomycota</taxon>
        <taxon>Agaricomycotina</taxon>
        <taxon>Agaricomycetes</taxon>
        <taxon>Agaricomycetidae</taxon>
        <taxon>Agaricales</taxon>
        <taxon>Agaricineae</taxon>
        <taxon>Psathyrellaceae</taxon>
        <taxon>Ephemerocybe</taxon>
    </lineage>
</organism>
<dbReference type="InterPro" id="IPR050769">
    <property type="entry name" value="NAT_camello-type"/>
</dbReference>
<reference evidence="4 5" key="1">
    <citation type="journal article" date="2020" name="ISME J.">
        <title>Uncovering the hidden diversity of litter-decomposition mechanisms in mushroom-forming fungi.</title>
        <authorList>
            <person name="Floudas D."/>
            <person name="Bentzer J."/>
            <person name="Ahren D."/>
            <person name="Johansson T."/>
            <person name="Persson P."/>
            <person name="Tunlid A."/>
        </authorList>
    </citation>
    <scope>NUCLEOTIDE SEQUENCE [LARGE SCALE GENOMIC DNA]</scope>
    <source>
        <strain evidence="4 5">CBS 175.51</strain>
    </source>
</reference>
<dbReference type="OrthoDB" id="41532at2759"/>
<evidence type="ECO:0000256" key="2">
    <source>
        <dbReference type="SAM" id="MobiDB-lite"/>
    </source>
</evidence>
<dbReference type="CDD" id="cd04301">
    <property type="entry name" value="NAT_SF"/>
    <property type="match status" value="1"/>
</dbReference>
<evidence type="ECO:0000313" key="5">
    <source>
        <dbReference type="Proteomes" id="UP000541558"/>
    </source>
</evidence>
<dbReference type="GO" id="GO:0008080">
    <property type="term" value="F:N-acetyltransferase activity"/>
    <property type="evidence" value="ECO:0007669"/>
    <property type="project" value="InterPro"/>
</dbReference>
<dbReference type="PANTHER" id="PTHR13947:SF37">
    <property type="entry name" value="LD18367P"/>
    <property type="match status" value="1"/>
</dbReference>
<dbReference type="Proteomes" id="UP000541558">
    <property type="component" value="Unassembled WGS sequence"/>
</dbReference>
<dbReference type="SUPFAM" id="SSF55729">
    <property type="entry name" value="Acyl-CoA N-acyltransferases (Nat)"/>
    <property type="match status" value="1"/>
</dbReference>
<proteinExistence type="predicted"/>
<dbReference type="PROSITE" id="PS51186">
    <property type="entry name" value="GNAT"/>
    <property type="match status" value="1"/>
</dbReference>
<dbReference type="EMBL" id="JAACJK010000226">
    <property type="protein sequence ID" value="KAF5311522.1"/>
    <property type="molecule type" value="Genomic_DNA"/>
</dbReference>
<sequence length="274" mass="30883">MSTNTPRRRAGNGDSNLKKTPKRSLEGIRIRPYVDGDAEQVRELFWRGYCVGANLVLEDGSATEEGIRDLRTQPIQAIAYLAFVYGIYKLLSRPSREQVWWGALSCAASAVWVGYWRWHLRSSFWAYCRESLEDDLKDVGKYYAFDKGEAGKDEDDDGGVSAFWVAEAIGSEGEGKIVGCVGLDSRTQSDKKISEVRRLTVSQECRRKGIAASLMATLTAYARQKGLAKLVLTTTSYQPTAREMYKRSGWEEVQRTSLSPFVRGVYQHTMQFTL</sequence>
<dbReference type="Gene3D" id="3.40.630.30">
    <property type="match status" value="1"/>
</dbReference>
<feature type="region of interest" description="Disordered" evidence="2">
    <location>
        <begin position="1"/>
        <end position="20"/>
    </location>
</feature>
<name>A0A8H5AV08_9AGAR</name>
<dbReference type="PANTHER" id="PTHR13947">
    <property type="entry name" value="GNAT FAMILY N-ACETYLTRANSFERASE"/>
    <property type="match status" value="1"/>
</dbReference>
<gene>
    <name evidence="4" type="ORF">D9611_011553</name>
</gene>
<feature type="compositionally biased region" description="Basic residues" evidence="2">
    <location>
        <begin position="1"/>
        <end position="10"/>
    </location>
</feature>
<evidence type="ECO:0000259" key="3">
    <source>
        <dbReference type="PROSITE" id="PS51186"/>
    </source>
</evidence>
<accession>A0A8H5AV08</accession>
<dbReference type="Pfam" id="PF00583">
    <property type="entry name" value="Acetyltransf_1"/>
    <property type="match status" value="1"/>
</dbReference>
<feature type="domain" description="N-acetyltransferase" evidence="3">
    <location>
        <begin position="126"/>
        <end position="274"/>
    </location>
</feature>
<dbReference type="InterPro" id="IPR016181">
    <property type="entry name" value="Acyl_CoA_acyltransferase"/>
</dbReference>
<protein>
    <recommendedName>
        <fullName evidence="3">N-acetyltransferase domain-containing protein</fullName>
    </recommendedName>
</protein>
<dbReference type="AlphaFoldDB" id="A0A8H5AV08"/>
<keyword evidence="1" id="KW-0808">Transferase</keyword>
<evidence type="ECO:0000313" key="4">
    <source>
        <dbReference type="EMBL" id="KAF5311522.1"/>
    </source>
</evidence>
<dbReference type="InterPro" id="IPR000182">
    <property type="entry name" value="GNAT_dom"/>
</dbReference>
<evidence type="ECO:0000256" key="1">
    <source>
        <dbReference type="ARBA" id="ARBA00022679"/>
    </source>
</evidence>
<comment type="caution">
    <text evidence="4">The sequence shown here is derived from an EMBL/GenBank/DDBJ whole genome shotgun (WGS) entry which is preliminary data.</text>
</comment>
<keyword evidence="5" id="KW-1185">Reference proteome</keyword>